<dbReference type="OrthoDB" id="9773478at2"/>
<dbReference type="EMBL" id="BMKB01000003">
    <property type="protein sequence ID" value="GGA52900.1"/>
    <property type="molecule type" value="Genomic_DNA"/>
</dbReference>
<reference evidence="1 2" key="1">
    <citation type="journal article" date="2014" name="Int. J. Syst. Evol. Microbiol.">
        <title>Complete genome sequence of Corynebacterium casei LMG S-19264T (=DSM 44701T), isolated from a smear-ripened cheese.</title>
        <authorList>
            <consortium name="US DOE Joint Genome Institute (JGI-PGF)"/>
            <person name="Walter F."/>
            <person name="Albersmeier A."/>
            <person name="Kalinowski J."/>
            <person name="Ruckert C."/>
        </authorList>
    </citation>
    <scope>NUCLEOTIDE SEQUENCE [LARGE SCALE GENOMIC DNA]</scope>
    <source>
        <strain evidence="1 2">CGMCC 1.15896</strain>
    </source>
</reference>
<dbReference type="Gene3D" id="3.20.20.370">
    <property type="entry name" value="Glycoside hydrolase/deacetylase"/>
    <property type="match status" value="1"/>
</dbReference>
<comment type="caution">
    <text evidence="1">The sequence shown here is derived from an EMBL/GenBank/DDBJ whole genome shotgun (WGS) entry which is preliminary data.</text>
</comment>
<proteinExistence type="predicted"/>
<dbReference type="Pfam" id="PF03746">
    <property type="entry name" value="LamB_YcsF"/>
    <property type="match status" value="1"/>
</dbReference>
<dbReference type="GO" id="GO:0005975">
    <property type="term" value="P:carbohydrate metabolic process"/>
    <property type="evidence" value="ECO:0007669"/>
    <property type="project" value="InterPro"/>
</dbReference>
<sequence>MGKLDLNADLGEGVGDDAAMLAIVTSASIACGGHAGDEATMRAAIRSAKAHGVTIGAHPGFVDPDHFGRRRLDLPHDVIAGQMVEQVARLIAVAAEEGSSVAYVKIHGALANMAAEDRALAVAIFSAVKEEFPQLAVLALEASEQEKAALELSMAVIAEAYADRAYQGPGRLLSRSVAGSVLHDSEEIVRRCLRLAERGEIVAAGGKPFHSNARSLCLHGDTPGAVAIAADIRKSLEQAGFLDGFS</sequence>
<dbReference type="Proteomes" id="UP000596977">
    <property type="component" value="Unassembled WGS sequence"/>
</dbReference>
<dbReference type="SUPFAM" id="SSF88713">
    <property type="entry name" value="Glycoside hydrolase/deacetylase"/>
    <property type="match status" value="1"/>
</dbReference>
<name>A0A916REB4_9HYPH</name>
<dbReference type="InterPro" id="IPR005501">
    <property type="entry name" value="LamB/YcsF/PxpA-like"/>
</dbReference>
<evidence type="ECO:0000313" key="2">
    <source>
        <dbReference type="Proteomes" id="UP000596977"/>
    </source>
</evidence>
<gene>
    <name evidence="1" type="ORF">GCM10011499_23770</name>
</gene>
<keyword evidence="2" id="KW-1185">Reference proteome</keyword>
<dbReference type="PANTHER" id="PTHR30292:SF0">
    <property type="entry name" value="5-OXOPROLINASE SUBUNIT A"/>
    <property type="match status" value="1"/>
</dbReference>
<dbReference type="RefSeq" id="WP_127071023.1">
    <property type="nucleotide sequence ID" value="NZ_BMKB01000003.1"/>
</dbReference>
<accession>A0A916REB4</accession>
<dbReference type="AlphaFoldDB" id="A0A916REB4"/>
<dbReference type="CDD" id="cd10787">
    <property type="entry name" value="LamB_YcsF_like"/>
    <property type="match status" value="1"/>
</dbReference>
<dbReference type="PANTHER" id="PTHR30292">
    <property type="entry name" value="UNCHARACTERIZED PROTEIN YBGL-RELATED"/>
    <property type="match status" value="1"/>
</dbReference>
<dbReference type="PROSITE" id="PS51257">
    <property type="entry name" value="PROKAR_LIPOPROTEIN"/>
    <property type="match status" value="1"/>
</dbReference>
<dbReference type="InterPro" id="IPR011330">
    <property type="entry name" value="Glyco_hydro/deAcase_b/a-brl"/>
</dbReference>
<organism evidence="1 2">
    <name type="scientific">Pelagibacterium lentulum</name>
    <dbReference type="NCBI Taxonomy" id="2029865"/>
    <lineage>
        <taxon>Bacteria</taxon>
        <taxon>Pseudomonadati</taxon>
        <taxon>Pseudomonadota</taxon>
        <taxon>Alphaproteobacteria</taxon>
        <taxon>Hyphomicrobiales</taxon>
        <taxon>Devosiaceae</taxon>
        <taxon>Pelagibacterium</taxon>
    </lineage>
</organism>
<dbReference type="NCBIfam" id="NF003814">
    <property type="entry name" value="PRK05406.1-3"/>
    <property type="match status" value="1"/>
</dbReference>
<protein>
    <submittedName>
        <fullName evidence="1">UPF0271 protein</fullName>
    </submittedName>
</protein>
<evidence type="ECO:0000313" key="1">
    <source>
        <dbReference type="EMBL" id="GGA52900.1"/>
    </source>
</evidence>